<gene>
    <name evidence="2" type="ORF">O0955_06840</name>
</gene>
<dbReference type="EMBL" id="JAPWGM010000002">
    <property type="protein sequence ID" value="MCZ4243717.1"/>
    <property type="molecule type" value="Genomic_DNA"/>
</dbReference>
<protein>
    <recommendedName>
        <fullName evidence="4">Cytochrome b561 domain-containing protein</fullName>
    </recommendedName>
</protein>
<accession>A0ABT4L725</accession>
<keyword evidence="1" id="KW-1133">Transmembrane helix</keyword>
<dbReference type="RefSeq" id="WP_269426792.1">
    <property type="nucleotide sequence ID" value="NZ_JAPWGM010000002.1"/>
</dbReference>
<evidence type="ECO:0000256" key="1">
    <source>
        <dbReference type="SAM" id="Phobius"/>
    </source>
</evidence>
<evidence type="ECO:0008006" key="4">
    <source>
        <dbReference type="Google" id="ProtNLM"/>
    </source>
</evidence>
<organism evidence="2 3">
    <name type="scientific">Pedobacter punctiformis</name>
    <dbReference type="NCBI Taxonomy" id="3004097"/>
    <lineage>
        <taxon>Bacteria</taxon>
        <taxon>Pseudomonadati</taxon>
        <taxon>Bacteroidota</taxon>
        <taxon>Sphingobacteriia</taxon>
        <taxon>Sphingobacteriales</taxon>
        <taxon>Sphingobacteriaceae</taxon>
        <taxon>Pedobacter</taxon>
    </lineage>
</organism>
<sequence>MKIAAAIFITLIITLGLLNSYQKYKKGLLPINFLAIHLFIGLMVLTACFFLLFE</sequence>
<reference evidence="2" key="1">
    <citation type="submission" date="2022-12" db="EMBL/GenBank/DDBJ databases">
        <title>Genome sequence of HCMS5-2.</title>
        <authorList>
            <person name="Woo H."/>
        </authorList>
    </citation>
    <scope>NUCLEOTIDE SEQUENCE</scope>
    <source>
        <strain evidence="2">HCMS5-2</strain>
    </source>
</reference>
<name>A0ABT4L725_9SPHI</name>
<keyword evidence="1" id="KW-0812">Transmembrane</keyword>
<keyword evidence="1" id="KW-0472">Membrane</keyword>
<proteinExistence type="predicted"/>
<keyword evidence="3" id="KW-1185">Reference proteome</keyword>
<dbReference type="Proteomes" id="UP001144347">
    <property type="component" value="Unassembled WGS sequence"/>
</dbReference>
<feature type="transmembrane region" description="Helical" evidence="1">
    <location>
        <begin position="30"/>
        <end position="53"/>
    </location>
</feature>
<comment type="caution">
    <text evidence="2">The sequence shown here is derived from an EMBL/GenBank/DDBJ whole genome shotgun (WGS) entry which is preliminary data.</text>
</comment>
<evidence type="ECO:0000313" key="2">
    <source>
        <dbReference type="EMBL" id="MCZ4243717.1"/>
    </source>
</evidence>
<evidence type="ECO:0000313" key="3">
    <source>
        <dbReference type="Proteomes" id="UP001144347"/>
    </source>
</evidence>